<sequence length="181" mass="20048">MRMPMVIVMAAVAASLLLACMNVSEAREEPKGPKVIHVGGKVLCQDCSNGWYEWVHEGKPIKGCRVSVTCMDEHDRVIYYGSDETDEEGEFEMIIDKYTSKGKELKTELCKTRLVSSPDPACNVPTDFAGGQSGVELFNPSVNYRDLTKYNLGPFYFTSPMCVEPDTTYSSSDDQGQGGQY</sequence>
<dbReference type="EMBL" id="MVGT01000437">
    <property type="protein sequence ID" value="OVA17909.1"/>
    <property type="molecule type" value="Genomic_DNA"/>
</dbReference>
<dbReference type="InParanoid" id="A0A200R5B2"/>
<dbReference type="PROSITE" id="PS51257">
    <property type="entry name" value="PROKAR_LIPOPROTEIN"/>
    <property type="match status" value="1"/>
</dbReference>
<comment type="caution">
    <text evidence="3">The sequence shown here is derived from an EMBL/GenBank/DDBJ whole genome shotgun (WGS) entry which is preliminary data.</text>
</comment>
<evidence type="ECO:0000313" key="4">
    <source>
        <dbReference type="Proteomes" id="UP000195402"/>
    </source>
</evidence>
<dbReference type="Proteomes" id="UP000195402">
    <property type="component" value="Unassembled WGS sequence"/>
</dbReference>
<feature type="chain" id="PRO_5012758309" evidence="2">
    <location>
        <begin position="27"/>
        <end position="181"/>
    </location>
</feature>
<dbReference type="Pfam" id="PF01190">
    <property type="entry name" value="Pollen_Ole_e_1"/>
    <property type="match status" value="1"/>
</dbReference>
<gene>
    <name evidence="3" type="ORF">BVC80_1835g306</name>
</gene>
<name>A0A200R5B2_MACCD</name>
<dbReference type="AlphaFoldDB" id="A0A200R5B2"/>
<accession>A0A200R5B2</accession>
<dbReference type="PANTHER" id="PTHR33470">
    <property type="entry name" value="OS01G0164075 PROTEIN"/>
    <property type="match status" value="1"/>
</dbReference>
<keyword evidence="4" id="KW-1185">Reference proteome</keyword>
<dbReference type="FunCoup" id="A0A200R5B2">
    <property type="interactions" value="270"/>
</dbReference>
<organism evidence="3 4">
    <name type="scientific">Macleaya cordata</name>
    <name type="common">Five-seeded plume-poppy</name>
    <name type="synonym">Bocconia cordata</name>
    <dbReference type="NCBI Taxonomy" id="56857"/>
    <lineage>
        <taxon>Eukaryota</taxon>
        <taxon>Viridiplantae</taxon>
        <taxon>Streptophyta</taxon>
        <taxon>Embryophyta</taxon>
        <taxon>Tracheophyta</taxon>
        <taxon>Spermatophyta</taxon>
        <taxon>Magnoliopsida</taxon>
        <taxon>Ranunculales</taxon>
        <taxon>Papaveraceae</taxon>
        <taxon>Papaveroideae</taxon>
        <taxon>Macleaya</taxon>
    </lineage>
</organism>
<protein>
    <submittedName>
        <fullName evidence="3">Pollen Ole e 1 allergen/extensin</fullName>
    </submittedName>
</protein>
<dbReference type="OrthoDB" id="747559at2759"/>
<reference evidence="3 4" key="1">
    <citation type="journal article" date="2017" name="Mol. Plant">
        <title>The Genome of Medicinal Plant Macleaya cordata Provides New Insights into Benzylisoquinoline Alkaloids Metabolism.</title>
        <authorList>
            <person name="Liu X."/>
            <person name="Liu Y."/>
            <person name="Huang P."/>
            <person name="Ma Y."/>
            <person name="Qing Z."/>
            <person name="Tang Q."/>
            <person name="Cao H."/>
            <person name="Cheng P."/>
            <person name="Zheng Y."/>
            <person name="Yuan Z."/>
            <person name="Zhou Y."/>
            <person name="Liu J."/>
            <person name="Tang Z."/>
            <person name="Zhuo Y."/>
            <person name="Zhang Y."/>
            <person name="Yu L."/>
            <person name="Huang J."/>
            <person name="Yang P."/>
            <person name="Peng Q."/>
            <person name="Zhang J."/>
            <person name="Jiang W."/>
            <person name="Zhang Z."/>
            <person name="Lin K."/>
            <person name="Ro D.K."/>
            <person name="Chen X."/>
            <person name="Xiong X."/>
            <person name="Shang Y."/>
            <person name="Huang S."/>
            <person name="Zeng J."/>
        </authorList>
    </citation>
    <scope>NUCLEOTIDE SEQUENCE [LARGE SCALE GENOMIC DNA]</scope>
    <source>
        <strain evidence="4">cv. BLH2017</strain>
        <tissue evidence="3">Root</tissue>
    </source>
</reference>
<keyword evidence="1 2" id="KW-0732">Signal</keyword>
<evidence type="ECO:0000313" key="3">
    <source>
        <dbReference type="EMBL" id="OVA17909.1"/>
    </source>
</evidence>
<dbReference type="STRING" id="56857.A0A200R5B2"/>
<proteinExistence type="predicted"/>
<dbReference type="PANTHER" id="PTHR33470:SF29">
    <property type="entry name" value="POLLEN OLE E 1 ALLERGEN AND EXTENSIN FAMILY PROTEIN"/>
    <property type="match status" value="1"/>
</dbReference>
<dbReference type="OMA" id="SVTCMDE"/>
<dbReference type="GO" id="GO:0071944">
    <property type="term" value="C:cell periphery"/>
    <property type="evidence" value="ECO:0007669"/>
    <property type="project" value="TreeGrafter"/>
</dbReference>
<evidence type="ECO:0000256" key="1">
    <source>
        <dbReference type="ARBA" id="ARBA00022729"/>
    </source>
</evidence>
<feature type="signal peptide" evidence="2">
    <location>
        <begin position="1"/>
        <end position="26"/>
    </location>
</feature>
<evidence type="ECO:0000256" key="2">
    <source>
        <dbReference type="SAM" id="SignalP"/>
    </source>
</evidence>